<accession>A0A8H6AC66</accession>
<evidence type="ECO:0000259" key="8">
    <source>
        <dbReference type="Pfam" id="PF20684"/>
    </source>
</evidence>
<comment type="caution">
    <text evidence="9">The sequence shown here is derived from an EMBL/GenBank/DDBJ whole genome shotgun (WGS) entry which is preliminary data.</text>
</comment>
<dbReference type="Pfam" id="PF20684">
    <property type="entry name" value="Fung_rhodopsin"/>
    <property type="match status" value="1"/>
</dbReference>
<name>A0A8H6AC66_PETAA</name>
<evidence type="ECO:0000256" key="7">
    <source>
        <dbReference type="SAM" id="Phobius"/>
    </source>
</evidence>
<sequence length="366" mass="40095">MTENIQDVALAIVLVFPILRTLVVGLRCWSRLLDDGFIVVAWSLAIGQTYTVWMCMCDIFEDLCSMEGLLIPFLDPDTKLTYSRYHSSDVSPLSIQEKIIGQKYNLANQLLYNPILAIVKASVIVFFFSAGGPTTHSAMEPSRPSISIRLRFSRHGPGCPEAARADTKARTETGLVKGGQCINQIAFFLGSAGFTIVTNIWLLCIPAIIVWRLQMSKRKKTAIIGILSMGIIVTALSIARLVIYAQRFSPHSKDRTCNIGHTVSGAEANLAIITASATALNSLVARFAPRFWRSSAHHSTSQQGPSGWRERSTAAGGSRTRDIYPLRDSSRRQKGPSDSQEEIMPFDLRSNAPPHFSAASSGAPHS</sequence>
<comment type="similarity">
    <text evidence="5">Belongs to the SAT4 family.</text>
</comment>
<feature type="transmembrane region" description="Helical" evidence="7">
    <location>
        <begin position="110"/>
        <end position="130"/>
    </location>
</feature>
<evidence type="ECO:0000256" key="5">
    <source>
        <dbReference type="ARBA" id="ARBA00038359"/>
    </source>
</evidence>
<dbReference type="InterPro" id="IPR052337">
    <property type="entry name" value="SAT4-like"/>
</dbReference>
<dbReference type="InterPro" id="IPR049326">
    <property type="entry name" value="Rhodopsin_dom_fungi"/>
</dbReference>
<protein>
    <recommendedName>
        <fullName evidence="8">Rhodopsin domain-containing protein</fullName>
    </recommendedName>
</protein>
<feature type="domain" description="Rhodopsin" evidence="8">
    <location>
        <begin position="178"/>
        <end position="285"/>
    </location>
</feature>
<feature type="compositionally biased region" description="Basic and acidic residues" evidence="6">
    <location>
        <begin position="319"/>
        <end position="331"/>
    </location>
</feature>
<evidence type="ECO:0000256" key="1">
    <source>
        <dbReference type="ARBA" id="ARBA00004141"/>
    </source>
</evidence>
<comment type="subcellular location">
    <subcellularLocation>
        <location evidence="1">Membrane</location>
        <topology evidence="1">Multi-pass membrane protein</topology>
    </subcellularLocation>
</comment>
<organism evidence="9 10">
    <name type="scientific">Petromyces alliaceus</name>
    <name type="common">Aspergillus alliaceus</name>
    <dbReference type="NCBI Taxonomy" id="209559"/>
    <lineage>
        <taxon>Eukaryota</taxon>
        <taxon>Fungi</taxon>
        <taxon>Dikarya</taxon>
        <taxon>Ascomycota</taxon>
        <taxon>Pezizomycotina</taxon>
        <taxon>Eurotiomycetes</taxon>
        <taxon>Eurotiomycetidae</taxon>
        <taxon>Eurotiales</taxon>
        <taxon>Aspergillaceae</taxon>
        <taxon>Aspergillus</taxon>
        <taxon>Aspergillus subgen. Circumdati</taxon>
    </lineage>
</organism>
<proteinExistence type="inferred from homology"/>
<evidence type="ECO:0000256" key="2">
    <source>
        <dbReference type="ARBA" id="ARBA00022692"/>
    </source>
</evidence>
<feature type="transmembrane region" description="Helical" evidence="7">
    <location>
        <begin position="223"/>
        <end position="245"/>
    </location>
</feature>
<feature type="transmembrane region" description="Helical" evidence="7">
    <location>
        <begin position="185"/>
        <end position="211"/>
    </location>
</feature>
<feature type="transmembrane region" description="Helical" evidence="7">
    <location>
        <begin position="7"/>
        <end position="25"/>
    </location>
</feature>
<dbReference type="EMBL" id="SPNV01000040">
    <property type="protein sequence ID" value="KAF5864049.1"/>
    <property type="molecule type" value="Genomic_DNA"/>
</dbReference>
<reference evidence="9 10" key="1">
    <citation type="submission" date="2019-04" db="EMBL/GenBank/DDBJ databases">
        <title>Aspergillus burnettii sp. nov., novel species from soil in southeast Queensland.</title>
        <authorList>
            <person name="Gilchrist C.L.M."/>
            <person name="Pitt J.I."/>
            <person name="Lange L."/>
            <person name="Lacey H.J."/>
            <person name="Vuong D."/>
            <person name="Midgley D.J."/>
            <person name="Greenfield P."/>
            <person name="Bradbury M."/>
            <person name="Lacey E."/>
            <person name="Busk P.K."/>
            <person name="Pilgaard B."/>
            <person name="Chooi Y.H."/>
            <person name="Piggott A.M."/>
        </authorList>
    </citation>
    <scope>NUCLEOTIDE SEQUENCE [LARGE SCALE GENOMIC DNA]</scope>
    <source>
        <strain evidence="9 10">FRR 5400</strain>
    </source>
</reference>
<dbReference type="PANTHER" id="PTHR33048:SF47">
    <property type="entry name" value="INTEGRAL MEMBRANE PROTEIN-RELATED"/>
    <property type="match status" value="1"/>
</dbReference>
<keyword evidence="4 7" id="KW-0472">Membrane</keyword>
<keyword evidence="10" id="KW-1185">Reference proteome</keyword>
<keyword evidence="2 7" id="KW-0812">Transmembrane</keyword>
<gene>
    <name evidence="9" type="ORF">ETB97_008786</name>
</gene>
<dbReference type="PANTHER" id="PTHR33048">
    <property type="entry name" value="PTH11-LIKE INTEGRAL MEMBRANE PROTEIN (AFU_ORTHOLOGUE AFUA_5G11245)"/>
    <property type="match status" value="1"/>
</dbReference>
<evidence type="ECO:0000313" key="10">
    <source>
        <dbReference type="Proteomes" id="UP000541154"/>
    </source>
</evidence>
<dbReference type="GO" id="GO:0016020">
    <property type="term" value="C:membrane"/>
    <property type="evidence" value="ECO:0007669"/>
    <property type="project" value="UniProtKB-SubCell"/>
</dbReference>
<evidence type="ECO:0000256" key="6">
    <source>
        <dbReference type="SAM" id="MobiDB-lite"/>
    </source>
</evidence>
<evidence type="ECO:0000256" key="3">
    <source>
        <dbReference type="ARBA" id="ARBA00022989"/>
    </source>
</evidence>
<evidence type="ECO:0000313" key="9">
    <source>
        <dbReference type="EMBL" id="KAF5864049.1"/>
    </source>
</evidence>
<feature type="region of interest" description="Disordered" evidence="6">
    <location>
        <begin position="296"/>
        <end position="366"/>
    </location>
</feature>
<evidence type="ECO:0000256" key="4">
    <source>
        <dbReference type="ARBA" id="ARBA00023136"/>
    </source>
</evidence>
<keyword evidence="3 7" id="KW-1133">Transmembrane helix</keyword>
<dbReference type="AlphaFoldDB" id="A0A8H6AC66"/>
<dbReference type="Proteomes" id="UP000541154">
    <property type="component" value="Unassembled WGS sequence"/>
</dbReference>